<feature type="domain" description="Glycosyl hydrolases family 39 N-terminal catalytic" evidence="6">
    <location>
        <begin position="63"/>
        <end position="268"/>
    </location>
</feature>
<dbReference type="AlphaFoldDB" id="A0A1I3AYA9"/>
<dbReference type="GO" id="GO:0045493">
    <property type="term" value="P:xylan catabolic process"/>
    <property type="evidence" value="ECO:0007669"/>
    <property type="project" value="UniProtKB-KW"/>
</dbReference>
<comment type="similarity">
    <text evidence="1">Belongs to the glycosyl hydrolase 39 family.</text>
</comment>
<evidence type="ECO:0000256" key="4">
    <source>
        <dbReference type="SAM" id="MobiDB-lite"/>
    </source>
</evidence>
<evidence type="ECO:0000259" key="6">
    <source>
        <dbReference type="Pfam" id="PF01229"/>
    </source>
</evidence>
<keyword evidence="5" id="KW-0732">Signal</keyword>
<keyword evidence="7" id="KW-0858">Xylan degradation</keyword>
<dbReference type="Pfam" id="PF01229">
    <property type="entry name" value="Glyco_hydro_39"/>
    <property type="match status" value="1"/>
</dbReference>
<protein>
    <submittedName>
        <fullName evidence="7">Endo-1,4-beta-xylanase, GH35 family</fullName>
    </submittedName>
</protein>
<evidence type="ECO:0000256" key="2">
    <source>
        <dbReference type="ARBA" id="ARBA00022801"/>
    </source>
</evidence>
<evidence type="ECO:0000313" key="7">
    <source>
        <dbReference type="EMBL" id="SFH54361.1"/>
    </source>
</evidence>
<dbReference type="PANTHER" id="PTHR12631">
    <property type="entry name" value="ALPHA-L-IDURONIDASE"/>
    <property type="match status" value="1"/>
</dbReference>
<dbReference type="PANTHER" id="PTHR12631:SF10">
    <property type="entry name" value="BETA-XYLOSIDASE-LIKE PROTEIN-RELATED"/>
    <property type="match status" value="1"/>
</dbReference>
<dbReference type="InterPro" id="IPR017853">
    <property type="entry name" value="GH"/>
</dbReference>
<proteinExistence type="inferred from homology"/>
<name>A0A1I3AYA9_9PLAN</name>
<dbReference type="InterPro" id="IPR051923">
    <property type="entry name" value="Glycosyl_Hydrolase_39"/>
</dbReference>
<dbReference type="SUPFAM" id="SSF51445">
    <property type="entry name" value="(Trans)glycosidases"/>
    <property type="match status" value="1"/>
</dbReference>
<evidence type="ECO:0000313" key="8">
    <source>
        <dbReference type="Proteomes" id="UP000199518"/>
    </source>
</evidence>
<dbReference type="OrthoDB" id="9776971at2"/>
<keyword evidence="7" id="KW-0624">Polysaccharide degradation</keyword>
<evidence type="ECO:0000256" key="3">
    <source>
        <dbReference type="ARBA" id="ARBA00023295"/>
    </source>
</evidence>
<keyword evidence="8" id="KW-1185">Reference proteome</keyword>
<keyword evidence="7" id="KW-0119">Carbohydrate metabolism</keyword>
<evidence type="ECO:0000256" key="5">
    <source>
        <dbReference type="SAM" id="SignalP"/>
    </source>
</evidence>
<feature type="chain" id="PRO_5011595155" evidence="5">
    <location>
        <begin position="19"/>
        <end position="689"/>
    </location>
</feature>
<dbReference type="STRING" id="1576369.SAMN05421753_10193"/>
<dbReference type="GO" id="GO:0004553">
    <property type="term" value="F:hydrolase activity, hydrolyzing O-glycosyl compounds"/>
    <property type="evidence" value="ECO:0007669"/>
    <property type="project" value="TreeGrafter"/>
</dbReference>
<evidence type="ECO:0000256" key="1">
    <source>
        <dbReference type="ARBA" id="ARBA00008875"/>
    </source>
</evidence>
<dbReference type="RefSeq" id="WP_092046842.1">
    <property type="nucleotide sequence ID" value="NZ_FOQD01000001.1"/>
</dbReference>
<organism evidence="7 8">
    <name type="scientific">Planctomicrobium piriforme</name>
    <dbReference type="NCBI Taxonomy" id="1576369"/>
    <lineage>
        <taxon>Bacteria</taxon>
        <taxon>Pseudomonadati</taxon>
        <taxon>Planctomycetota</taxon>
        <taxon>Planctomycetia</taxon>
        <taxon>Planctomycetales</taxon>
        <taxon>Planctomycetaceae</taxon>
        <taxon>Planctomicrobium</taxon>
    </lineage>
</organism>
<dbReference type="Gene3D" id="3.20.20.80">
    <property type="entry name" value="Glycosidases"/>
    <property type="match status" value="1"/>
</dbReference>
<dbReference type="EMBL" id="FOQD01000001">
    <property type="protein sequence ID" value="SFH54361.1"/>
    <property type="molecule type" value="Genomic_DNA"/>
</dbReference>
<accession>A0A1I3AYA9</accession>
<keyword evidence="3 7" id="KW-0326">Glycosidase</keyword>
<keyword evidence="2 7" id="KW-0378">Hydrolase</keyword>
<feature type="signal peptide" evidence="5">
    <location>
        <begin position="1"/>
        <end position="18"/>
    </location>
</feature>
<gene>
    <name evidence="7" type="ORF">SAMN05421753_10193</name>
</gene>
<dbReference type="InterPro" id="IPR049166">
    <property type="entry name" value="GH39_cat"/>
</dbReference>
<feature type="region of interest" description="Disordered" evidence="4">
    <location>
        <begin position="535"/>
        <end position="554"/>
    </location>
</feature>
<sequence>MPFLIMLLLLLTPLFLQAGTPHPSLPKAGSLEGLGVNIHFVDAKPGEIEMIEDGGFQWVRMDLFWSSIETAKGVYNFTGYDRLLAALEKQKIHPIFILAYENNLYCADRSVQTPEARAAYAKWAAACVSHFKGHGILWEIWNEPNHKGFWKPMVNVQEYSSMALEACKAIRTAAPNECIIGPGLANIDLPYVEECFKAGLLDYWDAVSVHPYRQTGPEPAIQEYSQLRQLIAKYAPAGREIPILSAEWGYSTTWFNSDDERQAKYLAREFLVNLSNNIPLSIWYDWHDDGEDAAEKEHRFGIVYFKHFPGRKLPYDPKPAYQAMKTLASTLKRFEFVKRIATTSADDYVLLFQRGKDQRLAVWTSTDIRHEIELPASAGEFEIVSLLGDKRTKLTAKRSSLKVSLSESVQYLIPKVPNQGLADAPVAHPLELTMAPRPGSELLVRVVNPTQQAFQGKATILTSAIIKPKVTEQPLTFATGEMEKVLSFPLPAKLPEIADIGIRIDNEQNQTIAQLLPKKYRMVSADYLKTAQIHPDGEKSVGSDQSMSLASAPPEWPGNVGPAYQIDYRFDEGWKYLIVNNTDPKLRAIKDEPAAFGIWIYGDDQRLVAPRMRVFDASGQTWQPTYGDITWKGWRFVRLELTPSITHWGGAKDHVLHFPLQWDQIFLLDNTSRKATKGTIYIAAPVVLY</sequence>
<reference evidence="8" key="1">
    <citation type="submission" date="2016-10" db="EMBL/GenBank/DDBJ databases">
        <authorList>
            <person name="Varghese N."/>
            <person name="Submissions S."/>
        </authorList>
    </citation>
    <scope>NUCLEOTIDE SEQUENCE [LARGE SCALE GENOMIC DNA]</scope>
    <source>
        <strain evidence="8">DSM 26348</strain>
    </source>
</reference>
<dbReference type="Proteomes" id="UP000199518">
    <property type="component" value="Unassembled WGS sequence"/>
</dbReference>